<dbReference type="Proteomes" id="UP000031036">
    <property type="component" value="Unassembled WGS sequence"/>
</dbReference>
<dbReference type="EMBL" id="UYWY01022808">
    <property type="protein sequence ID" value="VDM46683.1"/>
    <property type="molecule type" value="Genomic_DNA"/>
</dbReference>
<accession>A0A0B2VFN3</accession>
<proteinExistence type="predicted"/>
<keyword evidence="3" id="KW-1185">Reference proteome</keyword>
<evidence type="ECO:0000313" key="1">
    <source>
        <dbReference type="EMBL" id="KHN80202.1"/>
    </source>
</evidence>
<evidence type="ECO:0000313" key="3">
    <source>
        <dbReference type="Proteomes" id="UP000031036"/>
    </source>
</evidence>
<evidence type="ECO:0000313" key="2">
    <source>
        <dbReference type="EMBL" id="VDM46683.1"/>
    </source>
</evidence>
<protein>
    <submittedName>
        <fullName evidence="1">Uncharacterized protein</fullName>
    </submittedName>
</protein>
<dbReference type="EMBL" id="JPKZ01001757">
    <property type="protein sequence ID" value="KHN80202.1"/>
    <property type="molecule type" value="Genomic_DNA"/>
</dbReference>
<reference evidence="2" key="2">
    <citation type="submission" date="2018-11" db="EMBL/GenBank/DDBJ databases">
        <authorList>
            <consortium name="Pathogen Informatics"/>
        </authorList>
    </citation>
    <scope>NUCLEOTIDE SEQUENCE [LARGE SCALE GENOMIC DNA]</scope>
</reference>
<sequence>MACEVVGVKTVRGAVKIVGVEVDGVVGVASKDGVASKVRRVNKIGVMMDDQALEGYSAGAANKAEEVNKVGVTSRAGTVSRDGAQLVNKDGVKATVGGQARSREDGK</sequence>
<reference evidence="1 3" key="1">
    <citation type="submission" date="2014-11" db="EMBL/GenBank/DDBJ databases">
        <title>Genetic blueprint of the zoonotic pathogen Toxocara canis.</title>
        <authorList>
            <person name="Zhu X.-Q."/>
            <person name="Korhonen P.K."/>
            <person name="Cai H."/>
            <person name="Young N.D."/>
            <person name="Nejsum P."/>
            <person name="von Samson-Himmelstjerna G."/>
            <person name="Boag P.R."/>
            <person name="Tan P."/>
            <person name="Li Q."/>
            <person name="Min J."/>
            <person name="Yang Y."/>
            <person name="Wang X."/>
            <person name="Fang X."/>
            <person name="Hall R.S."/>
            <person name="Hofmann A."/>
            <person name="Sternberg P.W."/>
            <person name="Jex A.R."/>
            <person name="Gasser R.B."/>
        </authorList>
    </citation>
    <scope>NUCLEOTIDE SEQUENCE [LARGE SCALE GENOMIC DNA]</scope>
    <source>
        <strain evidence="1">PN_DK_2014</strain>
    </source>
</reference>
<organism evidence="1 3">
    <name type="scientific">Toxocara canis</name>
    <name type="common">Canine roundworm</name>
    <dbReference type="NCBI Taxonomy" id="6265"/>
    <lineage>
        <taxon>Eukaryota</taxon>
        <taxon>Metazoa</taxon>
        <taxon>Ecdysozoa</taxon>
        <taxon>Nematoda</taxon>
        <taxon>Chromadorea</taxon>
        <taxon>Rhabditida</taxon>
        <taxon>Spirurina</taxon>
        <taxon>Ascaridomorpha</taxon>
        <taxon>Ascaridoidea</taxon>
        <taxon>Toxocaridae</taxon>
        <taxon>Toxocara</taxon>
    </lineage>
</organism>
<name>A0A0B2VFN3_TOXCA</name>
<dbReference type="AlphaFoldDB" id="A0A0B2VFN3"/>
<gene>
    <name evidence="1" type="ORF">Tcan_03251</name>
    <name evidence="2" type="ORF">TCNE_LOCUS15362</name>
</gene>